<sequence length="146" mass="16555">MIRRLKQTDFQALFALQKRAYQIEADLIGTTDFPPLRQTLAELMREAPLGYVLTSESRLIGCLTFSNRTITRLIVAPDFFRQGAASRLLRHALEAEDLQFVSTAKMNSPAIALYHQFNFIEDATTVRQDIVLAHLKRKTENNGADS</sequence>
<dbReference type="EMBL" id="CABWKQ010000020">
    <property type="protein sequence ID" value="VWX35841.1"/>
    <property type="molecule type" value="Genomic_DNA"/>
</dbReference>
<gene>
    <name evidence="2" type="ORF">EXIGUO9Y_270005</name>
</gene>
<name>A0A653I9X1_9BACL</name>
<dbReference type="Pfam" id="PF13508">
    <property type="entry name" value="Acetyltransf_7"/>
    <property type="match status" value="1"/>
</dbReference>
<reference evidence="2 3" key="1">
    <citation type="submission" date="2019-10" db="EMBL/GenBank/DDBJ databases">
        <authorList>
            <person name="Karimi E."/>
        </authorList>
    </citation>
    <scope>NUCLEOTIDE SEQUENCE [LARGE SCALE GENOMIC DNA]</scope>
    <source>
        <strain evidence="2">Exiguobacterium sp. 9Y</strain>
    </source>
</reference>
<dbReference type="GO" id="GO:0016747">
    <property type="term" value="F:acyltransferase activity, transferring groups other than amino-acyl groups"/>
    <property type="evidence" value="ECO:0007669"/>
    <property type="project" value="InterPro"/>
</dbReference>
<accession>A0A653I9X1</accession>
<dbReference type="Gene3D" id="3.40.630.30">
    <property type="match status" value="1"/>
</dbReference>
<dbReference type="CDD" id="cd04301">
    <property type="entry name" value="NAT_SF"/>
    <property type="match status" value="1"/>
</dbReference>
<dbReference type="InterPro" id="IPR016181">
    <property type="entry name" value="Acyl_CoA_acyltransferase"/>
</dbReference>
<keyword evidence="3" id="KW-1185">Reference proteome</keyword>
<dbReference type="AlphaFoldDB" id="A0A653I9X1"/>
<evidence type="ECO:0000313" key="2">
    <source>
        <dbReference type="EMBL" id="VWX35841.1"/>
    </source>
</evidence>
<proteinExistence type="predicted"/>
<evidence type="ECO:0000259" key="1">
    <source>
        <dbReference type="PROSITE" id="PS51186"/>
    </source>
</evidence>
<keyword evidence="2" id="KW-0808">Transferase</keyword>
<organism evidence="2 3">
    <name type="scientific">Exiguobacterium oxidotolerans</name>
    <dbReference type="NCBI Taxonomy" id="223958"/>
    <lineage>
        <taxon>Bacteria</taxon>
        <taxon>Bacillati</taxon>
        <taxon>Bacillota</taxon>
        <taxon>Bacilli</taxon>
        <taxon>Bacillales</taxon>
        <taxon>Bacillales Family XII. Incertae Sedis</taxon>
        <taxon>Exiguobacterium</taxon>
    </lineage>
</organism>
<dbReference type="RefSeq" id="WP_159173369.1">
    <property type="nucleotide sequence ID" value="NZ_LR732312.1"/>
</dbReference>
<dbReference type="InterPro" id="IPR000182">
    <property type="entry name" value="GNAT_dom"/>
</dbReference>
<protein>
    <submittedName>
        <fullName evidence="2">GNAT family N-acetyltransferase</fullName>
    </submittedName>
</protein>
<evidence type="ECO:0000313" key="3">
    <source>
        <dbReference type="Proteomes" id="UP000439752"/>
    </source>
</evidence>
<dbReference type="Proteomes" id="UP000439752">
    <property type="component" value="Unassembled WGS sequence"/>
</dbReference>
<feature type="domain" description="N-acetyltransferase" evidence="1">
    <location>
        <begin position="1"/>
        <end position="137"/>
    </location>
</feature>
<dbReference type="SUPFAM" id="SSF55729">
    <property type="entry name" value="Acyl-CoA N-acyltransferases (Nat)"/>
    <property type="match status" value="1"/>
</dbReference>
<dbReference type="PROSITE" id="PS51186">
    <property type="entry name" value="GNAT"/>
    <property type="match status" value="1"/>
</dbReference>